<evidence type="ECO:0000313" key="2">
    <source>
        <dbReference type="EMBL" id="TWT88905.1"/>
    </source>
</evidence>
<keyword evidence="1" id="KW-1133">Transmembrane helix</keyword>
<protein>
    <submittedName>
        <fullName evidence="2">Uncharacterized protein</fullName>
    </submittedName>
</protein>
<reference evidence="2 3" key="1">
    <citation type="submission" date="2019-02" db="EMBL/GenBank/DDBJ databases">
        <title>Deep-cultivation of Planctomycetes and their phenomic and genomic characterization uncovers novel biology.</title>
        <authorList>
            <person name="Wiegand S."/>
            <person name="Jogler M."/>
            <person name="Boedeker C."/>
            <person name="Pinto D."/>
            <person name="Vollmers J."/>
            <person name="Rivas-Marin E."/>
            <person name="Kohn T."/>
            <person name="Peeters S.H."/>
            <person name="Heuer A."/>
            <person name="Rast P."/>
            <person name="Oberbeckmann S."/>
            <person name="Bunk B."/>
            <person name="Jeske O."/>
            <person name="Meyerdierks A."/>
            <person name="Storesund J.E."/>
            <person name="Kallscheuer N."/>
            <person name="Luecker S."/>
            <person name="Lage O.M."/>
            <person name="Pohl T."/>
            <person name="Merkel B.J."/>
            <person name="Hornburger P."/>
            <person name="Mueller R.-W."/>
            <person name="Bruemmer F."/>
            <person name="Labrenz M."/>
            <person name="Spormann A.M."/>
            <person name="Op Den Camp H."/>
            <person name="Overmann J."/>
            <person name="Amann R."/>
            <person name="Jetten M.S.M."/>
            <person name="Mascher T."/>
            <person name="Medema M.H."/>
            <person name="Devos D.P."/>
            <person name="Kaster A.-K."/>
            <person name="Ovreas L."/>
            <person name="Rohde M."/>
            <person name="Galperin M.Y."/>
            <person name="Jogler C."/>
        </authorList>
    </citation>
    <scope>NUCLEOTIDE SEQUENCE [LARGE SCALE GENOMIC DNA]</scope>
    <source>
        <strain evidence="2 3">Mal64</strain>
    </source>
</reference>
<evidence type="ECO:0000256" key="1">
    <source>
        <dbReference type="SAM" id="Phobius"/>
    </source>
</evidence>
<keyword evidence="1" id="KW-0472">Membrane</keyword>
<evidence type="ECO:0000313" key="3">
    <source>
        <dbReference type="Proteomes" id="UP000315440"/>
    </source>
</evidence>
<sequence length="330" mass="35600">MFATRTNKAGGPRRSGTVYVAVAGVAVLVSMISLTAMHLARVDLRRSSTLRDARYADTLARSGVEHTLTKLHYIWLGGDWRDVYENGTEYSSGVAIDGGSIAFKLVDPLDGDLANSDDEPLEIYGVGRYGGATSVYKATFAKGYSPTELAALEDGVSTATSNVYRDSWIAQYFIPDLPPDAIAWGVSSVELMLSNNGSDDADMDVCLYTADGAGAPNAEIEAVETDEDDRPNTYDWVTIPFSSVSSIPPGTGLCIVCRSDESSKQVRVQFEGSNVTQTDAHLLFGSQYGWGAGETDKALWYRVHGFYVTEGGTDSDFEIVPGSWRKTTAD</sequence>
<feature type="transmembrane region" description="Helical" evidence="1">
    <location>
        <begin position="18"/>
        <end position="40"/>
    </location>
</feature>
<proteinExistence type="predicted"/>
<dbReference type="RefSeq" id="WP_146400365.1">
    <property type="nucleotide sequence ID" value="NZ_SJPQ01000002.1"/>
</dbReference>
<name>A0A5C5ZP72_9BACT</name>
<comment type="caution">
    <text evidence="2">The sequence shown here is derived from an EMBL/GenBank/DDBJ whole genome shotgun (WGS) entry which is preliminary data.</text>
</comment>
<organism evidence="2 3">
    <name type="scientific">Pseudobythopirellula maris</name>
    <dbReference type="NCBI Taxonomy" id="2527991"/>
    <lineage>
        <taxon>Bacteria</taxon>
        <taxon>Pseudomonadati</taxon>
        <taxon>Planctomycetota</taxon>
        <taxon>Planctomycetia</taxon>
        <taxon>Pirellulales</taxon>
        <taxon>Lacipirellulaceae</taxon>
        <taxon>Pseudobythopirellula</taxon>
    </lineage>
</organism>
<accession>A0A5C5ZP72</accession>
<dbReference type="Proteomes" id="UP000315440">
    <property type="component" value="Unassembled WGS sequence"/>
</dbReference>
<dbReference type="EMBL" id="SJPQ01000002">
    <property type="protein sequence ID" value="TWT88905.1"/>
    <property type="molecule type" value="Genomic_DNA"/>
</dbReference>
<keyword evidence="1" id="KW-0812">Transmembrane</keyword>
<dbReference type="AlphaFoldDB" id="A0A5C5ZP72"/>
<dbReference type="OrthoDB" id="235584at2"/>
<gene>
    <name evidence="2" type="ORF">Mal64_23950</name>
</gene>
<keyword evidence="3" id="KW-1185">Reference proteome</keyword>